<accession>A0A9W8KAD8</accession>
<dbReference type="AlphaFoldDB" id="A0A9W8KAD8"/>
<protein>
    <submittedName>
        <fullName evidence="2">Uncharacterized protein</fullName>
    </submittedName>
</protein>
<gene>
    <name evidence="2" type="ORF">NLJ89_g3056</name>
</gene>
<dbReference type="OrthoDB" id="3199698at2759"/>
<comment type="caution">
    <text evidence="2">The sequence shown here is derived from an EMBL/GenBank/DDBJ whole genome shotgun (WGS) entry which is preliminary data.</text>
</comment>
<reference evidence="2" key="1">
    <citation type="submission" date="2022-07" db="EMBL/GenBank/DDBJ databases">
        <title>Genome Sequence of Agrocybe chaxingu.</title>
        <authorList>
            <person name="Buettner E."/>
        </authorList>
    </citation>
    <scope>NUCLEOTIDE SEQUENCE</scope>
    <source>
        <strain evidence="2">MP-N11</strain>
    </source>
</reference>
<dbReference type="Proteomes" id="UP001148786">
    <property type="component" value="Unassembled WGS sequence"/>
</dbReference>
<organism evidence="2 3">
    <name type="scientific">Agrocybe chaxingu</name>
    <dbReference type="NCBI Taxonomy" id="84603"/>
    <lineage>
        <taxon>Eukaryota</taxon>
        <taxon>Fungi</taxon>
        <taxon>Dikarya</taxon>
        <taxon>Basidiomycota</taxon>
        <taxon>Agaricomycotina</taxon>
        <taxon>Agaricomycetes</taxon>
        <taxon>Agaricomycetidae</taxon>
        <taxon>Agaricales</taxon>
        <taxon>Agaricineae</taxon>
        <taxon>Strophariaceae</taxon>
        <taxon>Agrocybe</taxon>
    </lineage>
</organism>
<dbReference type="EMBL" id="JANKHO010000209">
    <property type="protein sequence ID" value="KAJ3513244.1"/>
    <property type="molecule type" value="Genomic_DNA"/>
</dbReference>
<proteinExistence type="predicted"/>
<evidence type="ECO:0000313" key="3">
    <source>
        <dbReference type="Proteomes" id="UP001148786"/>
    </source>
</evidence>
<sequence length="901" mass="101467">MGSADEPITPLDPSEPVERESPPAETGNARAPRRDGPMVETHPILDEFLYVEEEMSAGKIDKLLTLLATLYKDAPPFSNHQEMYAVIDAIQQGATPWNSVSVTYDSPRPENGLPIPPWMDGKYEIWYRDPLAVMEHQIGNPDFDEKMDFMPKRTFHGEKRRYRDLMSGNWAWEQADKIAEDESTHGAMFAPIILSSDKTTVSVATGQNDFYPLYASLGNVHNSVRRAHRNAVSLIGFLAIPKTSKEYADKADFRKFQRQLFHSSLEHILSPLHPYMTTPRVTRCCNGHYWCVIYGLGPYIADYPEQALLACIVQNWCPRCTAPSDDLDSTNLGGPRAHIHTDTLLSSGMITLQELWDDYGIVGDLLPFTTAFPQADIHKLLLPDLLHQIIKGTFKDHIVDWVEQYIRQAHSKAEAEKILADIDRRITAVPPFPGLRHFHEGQGFKQWTGNDSKGLMKVYLPAIAGHVPSEMVQAAAALIDFCYLVCCEVIDEDALGQIQATIDRFHRQREVFRELGTRPDGFSLLRQHSINHYVFLITQFGALNGLCSSITESKHIKAVKKPYRCSSRNKPLGQMLITNQRIDKIVAARADFTTCGMLSGMNLTDNYLAQLFPNPATLEVPPQAENDLGWCRTPTGSCNEVRTIDGTHRRLAECERDETGAVEEPEATAEIKLARTHVCCLPRDIYLLARCIRQPDLPLLTRRFLFGVLYPKSRTPPAAIPIDQLPQITGKVYVFNSARAVYYAPSDISGLGGMHHKRIRSVRLWYSSHPRYDRVFIGNSDSPDALGFRGLLVARVFLFFSFKHDGVAYPCALVHWFSAIGDSPDDETGMWVVEPDLLNGWKRVLEVVHLDTVLRGAHLIGVAGSHFLPSNPKLDFSMSLDAFKSFYVNKYADHHSHEIAF</sequence>
<dbReference type="Pfam" id="PF18759">
    <property type="entry name" value="Plavaka"/>
    <property type="match status" value="1"/>
</dbReference>
<keyword evidence="3" id="KW-1185">Reference proteome</keyword>
<feature type="region of interest" description="Disordered" evidence="1">
    <location>
        <begin position="1"/>
        <end position="39"/>
    </location>
</feature>
<evidence type="ECO:0000256" key="1">
    <source>
        <dbReference type="SAM" id="MobiDB-lite"/>
    </source>
</evidence>
<dbReference type="InterPro" id="IPR041078">
    <property type="entry name" value="Plavaka"/>
</dbReference>
<evidence type="ECO:0000313" key="2">
    <source>
        <dbReference type="EMBL" id="KAJ3513244.1"/>
    </source>
</evidence>
<name>A0A9W8KAD8_9AGAR</name>